<keyword evidence="2" id="KW-1185">Reference proteome</keyword>
<protein>
    <submittedName>
        <fullName evidence="1">Uncharacterized protein</fullName>
    </submittedName>
</protein>
<dbReference type="EMBL" id="JAAAUQ010001265">
    <property type="protein sequence ID" value="KAF9140911.1"/>
    <property type="molecule type" value="Genomic_DNA"/>
</dbReference>
<organism evidence="1 2">
    <name type="scientific">Linnemannia schmuckeri</name>
    <dbReference type="NCBI Taxonomy" id="64567"/>
    <lineage>
        <taxon>Eukaryota</taxon>
        <taxon>Fungi</taxon>
        <taxon>Fungi incertae sedis</taxon>
        <taxon>Mucoromycota</taxon>
        <taxon>Mortierellomycotina</taxon>
        <taxon>Mortierellomycetes</taxon>
        <taxon>Mortierellales</taxon>
        <taxon>Mortierellaceae</taxon>
        <taxon>Linnemannia</taxon>
    </lineage>
</organism>
<dbReference type="AlphaFoldDB" id="A0A9P5RS77"/>
<evidence type="ECO:0000313" key="1">
    <source>
        <dbReference type="EMBL" id="KAF9140911.1"/>
    </source>
</evidence>
<comment type="caution">
    <text evidence="1">The sequence shown here is derived from an EMBL/GenBank/DDBJ whole genome shotgun (WGS) entry which is preliminary data.</text>
</comment>
<accession>A0A9P5RS77</accession>
<feature type="non-terminal residue" evidence="1">
    <location>
        <position position="147"/>
    </location>
</feature>
<reference evidence="1" key="1">
    <citation type="journal article" date="2020" name="Fungal Divers.">
        <title>Resolving the Mortierellaceae phylogeny through synthesis of multi-gene phylogenetics and phylogenomics.</title>
        <authorList>
            <person name="Vandepol N."/>
            <person name="Liber J."/>
            <person name="Desiro A."/>
            <person name="Na H."/>
            <person name="Kennedy M."/>
            <person name="Barry K."/>
            <person name="Grigoriev I.V."/>
            <person name="Miller A.N."/>
            <person name="O'Donnell K."/>
            <person name="Stajich J.E."/>
            <person name="Bonito G."/>
        </authorList>
    </citation>
    <scope>NUCLEOTIDE SEQUENCE</scope>
    <source>
        <strain evidence="1">NRRL 6426</strain>
    </source>
</reference>
<dbReference type="OrthoDB" id="655030at2759"/>
<sequence length="147" mass="16324">CHKMNPSGGAGASNAMHDAIALANRINGLPFHPIASEIEAAFKEYQEERIGWVEAAFENSKMMRNMVGQSMSSKITRTIIKRVPTWLMRKMASQQYCHRPQVAFLPLIEDKGSFRPAHQPSLSVKAPQEKSTTVFAANEIDQLPTAV</sequence>
<proteinExistence type="predicted"/>
<dbReference type="Gene3D" id="3.50.50.60">
    <property type="entry name" value="FAD/NAD(P)-binding domain"/>
    <property type="match status" value="1"/>
</dbReference>
<dbReference type="InterPro" id="IPR036188">
    <property type="entry name" value="FAD/NAD-bd_sf"/>
</dbReference>
<dbReference type="Proteomes" id="UP000748756">
    <property type="component" value="Unassembled WGS sequence"/>
</dbReference>
<dbReference type="SUPFAM" id="SSF51905">
    <property type="entry name" value="FAD/NAD(P)-binding domain"/>
    <property type="match status" value="1"/>
</dbReference>
<gene>
    <name evidence="1" type="ORF">BG015_001469</name>
</gene>
<evidence type="ECO:0000313" key="2">
    <source>
        <dbReference type="Proteomes" id="UP000748756"/>
    </source>
</evidence>
<name>A0A9P5RS77_9FUNG</name>